<evidence type="ECO:0000313" key="5">
    <source>
        <dbReference type="Proteomes" id="UP000292118"/>
    </source>
</evidence>
<dbReference type="SMART" id="SM00331">
    <property type="entry name" value="PP2C_SIG"/>
    <property type="match status" value="1"/>
</dbReference>
<dbReference type="Pfam" id="PF07228">
    <property type="entry name" value="SpoIIE"/>
    <property type="match status" value="1"/>
</dbReference>
<evidence type="ECO:0000313" key="4">
    <source>
        <dbReference type="EMBL" id="QAY69419.1"/>
    </source>
</evidence>
<dbReference type="GO" id="GO:0016791">
    <property type="term" value="F:phosphatase activity"/>
    <property type="evidence" value="ECO:0007669"/>
    <property type="project" value="TreeGrafter"/>
</dbReference>
<proteinExistence type="predicted"/>
<accession>A0A4P6F5B0</accession>
<protein>
    <submittedName>
        <fullName evidence="4">GAF domain-containing protein</fullName>
    </submittedName>
</protein>
<evidence type="ECO:0000256" key="1">
    <source>
        <dbReference type="ARBA" id="ARBA00022801"/>
    </source>
</evidence>
<dbReference type="AlphaFoldDB" id="A0A4P6F5B0"/>
<dbReference type="InterPro" id="IPR052016">
    <property type="entry name" value="Bact_Sigma-Reg"/>
</dbReference>
<dbReference type="RefSeq" id="WP_129186819.1">
    <property type="nucleotide sequence ID" value="NZ_CP035493.1"/>
</dbReference>
<keyword evidence="1" id="KW-0378">Hydrolase</keyword>
<dbReference type="Gene3D" id="3.30.450.40">
    <property type="match status" value="2"/>
</dbReference>
<dbReference type="SUPFAM" id="SSF55781">
    <property type="entry name" value="GAF domain-like"/>
    <property type="match status" value="2"/>
</dbReference>
<feature type="domain" description="PPM-type phosphatase" evidence="3">
    <location>
        <begin position="363"/>
        <end position="591"/>
    </location>
</feature>
<keyword evidence="5" id="KW-1185">Reference proteome</keyword>
<sequence>MATNAQAASQPRLGLTHADDAFDRIARLVRRQLDVSMATVALVAPDGLVLPGALGMPEPYQTTRRLDHAATLTQRVVETGSPIVLRDVTTNPEAAAVCRLFGAGNGAVVVLPVHAADDVPVGALVAMDTSPREWTGADLATLADLAASCSGEIRLRTERERARQAERAARREQRRSQLLLSLSEAFAGATTAVQVERALRGVVARGTGASASYLALVEPDGRGVTFVSGVPDIAPQAAGGGGSINPLRARTDSNLPVCEVARTGVPLFFAGAGELLARYPGLAGLLRNDGACSVLPVHADGRVVAVVCTRWDMPRAHDADTSSLEATLTPYVAHALDRVALLEARRQVATTLQDALLTDPPAVAHLDIATTYEPATRTDQVGGDWYDVVAVDDDTTLLMIGDVAGHDMQAAAHMGQLRSMLRALAWSHDETPSVLLTLLDRVNHQLGPRAGATAVVVRLERLPVVGEHPHTPGTYAVTWSNAGHPPPLVLRADGTVEVLRPKSDLLLGVVPAVERTDHATMLRPGETLLLYTDGLVEARGTMLIDRIDLLARTLRASASVATAALPGTLVRALVPALAPQRDDVAVLAVRARVAAVPDFASSEAAASLAVLSEESAASAASASTPPSPDDAAPSVGSVVRAERRVAESLAELGPARRWIDDILETSGVAQRERRTAMLLSSELLTNALEHGGGPVTAMVEVDAVTALVRVGVRDASRVRPQLRHPEPHELSGRGVEFLERLAARWGVIDHAGTETVGRHGQDLTGKTVWFELRPGQRVRPRA</sequence>
<gene>
    <name evidence="4" type="ORF">ET471_04680</name>
</gene>
<evidence type="ECO:0000259" key="2">
    <source>
        <dbReference type="SMART" id="SM00065"/>
    </source>
</evidence>
<name>A0A4P6F5B0_9MICO</name>
<reference evidence="4 5" key="1">
    <citation type="submission" date="2019-01" db="EMBL/GenBank/DDBJ databases">
        <title>Genome sequencing of strain FW10M-9.</title>
        <authorList>
            <person name="Heo J."/>
            <person name="Kim S.-J."/>
            <person name="Kim J.-S."/>
            <person name="Hong S.-B."/>
            <person name="Kwon S.-W."/>
        </authorList>
    </citation>
    <scope>NUCLEOTIDE SEQUENCE [LARGE SCALE GENOMIC DNA]</scope>
    <source>
        <strain evidence="4 5">FW10M-9</strain>
    </source>
</reference>
<dbReference type="Pfam" id="PF01590">
    <property type="entry name" value="GAF"/>
    <property type="match status" value="1"/>
</dbReference>
<dbReference type="Gene3D" id="3.30.565.10">
    <property type="entry name" value="Histidine kinase-like ATPase, C-terminal domain"/>
    <property type="match status" value="1"/>
</dbReference>
<evidence type="ECO:0000259" key="3">
    <source>
        <dbReference type="SMART" id="SM00331"/>
    </source>
</evidence>
<dbReference type="PANTHER" id="PTHR43156:SF2">
    <property type="entry name" value="STAGE II SPORULATION PROTEIN E"/>
    <property type="match status" value="1"/>
</dbReference>
<dbReference type="InterPro" id="IPR029016">
    <property type="entry name" value="GAF-like_dom_sf"/>
</dbReference>
<feature type="domain" description="GAF" evidence="2">
    <location>
        <begin position="17"/>
        <end position="163"/>
    </location>
</feature>
<dbReference type="OrthoDB" id="319881at2"/>
<dbReference type="PANTHER" id="PTHR43156">
    <property type="entry name" value="STAGE II SPORULATION PROTEIN E-RELATED"/>
    <property type="match status" value="1"/>
</dbReference>
<dbReference type="InterPro" id="IPR036890">
    <property type="entry name" value="HATPase_C_sf"/>
</dbReference>
<feature type="domain" description="GAF" evidence="2">
    <location>
        <begin position="190"/>
        <end position="346"/>
    </location>
</feature>
<organism evidence="4 5">
    <name type="scientific">Xylanimonas protaetiae</name>
    <dbReference type="NCBI Taxonomy" id="2509457"/>
    <lineage>
        <taxon>Bacteria</taxon>
        <taxon>Bacillati</taxon>
        <taxon>Actinomycetota</taxon>
        <taxon>Actinomycetes</taxon>
        <taxon>Micrococcales</taxon>
        <taxon>Promicromonosporaceae</taxon>
        <taxon>Xylanimonas</taxon>
    </lineage>
</organism>
<dbReference type="SMART" id="SM00065">
    <property type="entry name" value="GAF"/>
    <property type="match status" value="2"/>
</dbReference>
<dbReference type="KEGG" id="xya:ET471_04680"/>
<dbReference type="Proteomes" id="UP000292118">
    <property type="component" value="Chromosome"/>
</dbReference>
<dbReference type="CDD" id="cd16936">
    <property type="entry name" value="HATPase_RsbW-like"/>
    <property type="match status" value="1"/>
</dbReference>
<dbReference type="SUPFAM" id="SSF81606">
    <property type="entry name" value="PP2C-like"/>
    <property type="match status" value="1"/>
</dbReference>
<dbReference type="EMBL" id="CP035493">
    <property type="protein sequence ID" value="QAY69419.1"/>
    <property type="molecule type" value="Genomic_DNA"/>
</dbReference>
<dbReference type="InterPro" id="IPR001932">
    <property type="entry name" value="PPM-type_phosphatase-like_dom"/>
</dbReference>
<dbReference type="InterPro" id="IPR036457">
    <property type="entry name" value="PPM-type-like_dom_sf"/>
</dbReference>
<dbReference type="Gene3D" id="3.60.40.10">
    <property type="entry name" value="PPM-type phosphatase domain"/>
    <property type="match status" value="1"/>
</dbReference>
<dbReference type="InterPro" id="IPR003018">
    <property type="entry name" value="GAF"/>
</dbReference>